<dbReference type="EMBL" id="CSBK01000923">
    <property type="protein sequence ID" value="COY09992.1"/>
    <property type="molecule type" value="Genomic_DNA"/>
</dbReference>
<evidence type="ECO:0000313" key="5">
    <source>
        <dbReference type="Proteomes" id="UP000038802"/>
    </source>
</evidence>
<keyword evidence="1" id="KW-1133">Transmembrane helix</keyword>
<feature type="transmembrane region" description="Helical" evidence="1">
    <location>
        <begin position="15"/>
        <end position="35"/>
    </location>
</feature>
<reference evidence="2" key="2">
    <citation type="submission" date="2015-03" db="EMBL/GenBank/DDBJ databases">
        <authorList>
            <person name="Murphy D."/>
        </authorList>
    </citation>
    <scope>NUCLEOTIDE SEQUENCE [LARGE SCALE GENOMIC DNA]</scope>
    <source>
        <strain evidence="2">K00500041</strain>
    </source>
</reference>
<evidence type="ECO:0000313" key="6">
    <source>
        <dbReference type="Proteomes" id="UP000039021"/>
    </source>
</evidence>
<evidence type="ECO:0000256" key="1">
    <source>
        <dbReference type="SAM" id="Phobius"/>
    </source>
</evidence>
<dbReference type="EMBL" id="CSAE01000492">
    <property type="protein sequence ID" value="COW38258.1"/>
    <property type="molecule type" value="Genomic_DNA"/>
</dbReference>
<evidence type="ECO:0000313" key="3">
    <source>
        <dbReference type="EMBL" id="COW81408.1"/>
    </source>
</evidence>
<dbReference type="AlphaFoldDB" id="A0A0U0RZ09"/>
<dbReference type="Proteomes" id="UP000039021">
    <property type="component" value="Unassembled WGS sequence"/>
</dbReference>
<keyword evidence="1" id="KW-0812">Transmembrane</keyword>
<dbReference type="EMBL" id="CSAJ01000522">
    <property type="protein sequence ID" value="COW81408.1"/>
    <property type="molecule type" value="Genomic_DNA"/>
</dbReference>
<keyword evidence="1" id="KW-0472">Membrane</keyword>
<reference evidence="5 6" key="1">
    <citation type="submission" date="2015-03" db="EMBL/GenBank/DDBJ databases">
        <authorList>
            <consortium name="Pathogen Informatics"/>
        </authorList>
    </citation>
    <scope>NUCLEOTIDE SEQUENCE [LARGE SCALE GENOMIC DNA]</scope>
    <source>
        <strain evidence="5">K00500041</strain>
        <strain evidence="3 7">M09401471</strain>
        <strain evidence="6">N09902308</strain>
    </source>
</reference>
<evidence type="ECO:0000313" key="7">
    <source>
        <dbReference type="Proteomes" id="UP000044938"/>
    </source>
</evidence>
<gene>
    <name evidence="2" type="ORF">ERS007703_03539</name>
    <name evidence="3" type="ORF">ERS007720_03335</name>
    <name evidence="4" type="ORF">ERS007739_02123</name>
</gene>
<reference evidence="4" key="3">
    <citation type="submission" date="2015-03" db="EMBL/GenBank/DDBJ databases">
        <authorList>
            <consortium name="Pathogen Informatics"/>
            <person name="Murphy D."/>
        </authorList>
    </citation>
    <scope>NUCLEOTIDE SEQUENCE</scope>
    <source>
        <strain evidence="4">N09902308</strain>
    </source>
</reference>
<proteinExistence type="predicted"/>
<evidence type="ECO:0000313" key="2">
    <source>
        <dbReference type="EMBL" id="COW38258.1"/>
    </source>
</evidence>
<dbReference type="Proteomes" id="UP000038802">
    <property type="component" value="Unassembled WGS sequence"/>
</dbReference>
<accession>A0A0U0RZ09</accession>
<protein>
    <submittedName>
        <fullName evidence="2">Uncharacterized protein</fullName>
    </submittedName>
</protein>
<name>A0A0U0RZ09_MYCTX</name>
<organism evidence="2 5">
    <name type="scientific">Mycobacterium tuberculosis</name>
    <dbReference type="NCBI Taxonomy" id="1773"/>
    <lineage>
        <taxon>Bacteria</taxon>
        <taxon>Bacillati</taxon>
        <taxon>Actinomycetota</taxon>
        <taxon>Actinomycetes</taxon>
        <taxon>Mycobacteriales</taxon>
        <taxon>Mycobacteriaceae</taxon>
        <taxon>Mycobacterium</taxon>
        <taxon>Mycobacterium tuberculosis complex</taxon>
    </lineage>
</organism>
<evidence type="ECO:0000313" key="4">
    <source>
        <dbReference type="EMBL" id="COY09992.1"/>
    </source>
</evidence>
<dbReference type="Proteomes" id="UP000044938">
    <property type="component" value="Unassembled WGS sequence"/>
</dbReference>
<sequence>MTIRMSCGSATPGWSIAWVIASLGLAAANWASLAYRSSTRRVSR</sequence>